<dbReference type="EMBL" id="BARS01005892">
    <property type="protein sequence ID" value="GAF80262.1"/>
    <property type="molecule type" value="Genomic_DNA"/>
</dbReference>
<name>X0SWF4_9ZZZZ</name>
<dbReference type="AlphaFoldDB" id="X0SWF4"/>
<evidence type="ECO:0000313" key="1">
    <source>
        <dbReference type="EMBL" id="GAF80262.1"/>
    </source>
</evidence>
<proteinExistence type="predicted"/>
<feature type="non-terminal residue" evidence="1">
    <location>
        <position position="129"/>
    </location>
</feature>
<gene>
    <name evidence="1" type="ORF">S01H1_11552</name>
</gene>
<sequence length="129" mass="14946">MPEDNNESKSKKFCSRCGKEVGQGSLRKPVWKDKGYLVCPDCYYKEYLERAEEKERLGYTSSIIKLKFSGELLKIVEYAPGMKPEERANLAELDGLSFFEDLYESIASHWDKKGIYVQLDYEKAIVEII</sequence>
<reference evidence="1" key="1">
    <citation type="journal article" date="2014" name="Front. Microbiol.">
        <title>High frequency of phylogenetically diverse reductive dehalogenase-homologous genes in deep subseafloor sedimentary metagenomes.</title>
        <authorList>
            <person name="Kawai M."/>
            <person name="Futagami T."/>
            <person name="Toyoda A."/>
            <person name="Takaki Y."/>
            <person name="Nishi S."/>
            <person name="Hori S."/>
            <person name="Arai W."/>
            <person name="Tsubouchi T."/>
            <person name="Morono Y."/>
            <person name="Uchiyama I."/>
            <person name="Ito T."/>
            <person name="Fujiyama A."/>
            <person name="Inagaki F."/>
            <person name="Takami H."/>
        </authorList>
    </citation>
    <scope>NUCLEOTIDE SEQUENCE</scope>
    <source>
        <strain evidence="1">Expedition CK06-06</strain>
    </source>
</reference>
<comment type="caution">
    <text evidence="1">The sequence shown here is derived from an EMBL/GenBank/DDBJ whole genome shotgun (WGS) entry which is preliminary data.</text>
</comment>
<protein>
    <submittedName>
        <fullName evidence="1">Uncharacterized protein</fullName>
    </submittedName>
</protein>
<accession>X0SWF4</accession>
<organism evidence="1">
    <name type="scientific">marine sediment metagenome</name>
    <dbReference type="NCBI Taxonomy" id="412755"/>
    <lineage>
        <taxon>unclassified sequences</taxon>
        <taxon>metagenomes</taxon>
        <taxon>ecological metagenomes</taxon>
    </lineage>
</organism>